<evidence type="ECO:0000313" key="3">
    <source>
        <dbReference type="Proteomes" id="UP001500218"/>
    </source>
</evidence>
<comment type="caution">
    <text evidence="2">The sequence shown here is derived from an EMBL/GenBank/DDBJ whole genome shotgun (WGS) entry which is preliminary data.</text>
</comment>
<feature type="compositionally biased region" description="Basic and acidic residues" evidence="1">
    <location>
        <begin position="93"/>
        <end position="103"/>
    </location>
</feature>
<evidence type="ECO:0000256" key="1">
    <source>
        <dbReference type="SAM" id="MobiDB-lite"/>
    </source>
</evidence>
<proteinExistence type="predicted"/>
<feature type="compositionally biased region" description="Low complexity" evidence="1">
    <location>
        <begin position="75"/>
        <end position="87"/>
    </location>
</feature>
<dbReference type="EMBL" id="BAAALT010000228">
    <property type="protein sequence ID" value="GAA1826269.1"/>
    <property type="molecule type" value="Genomic_DNA"/>
</dbReference>
<organism evidence="2 3">
    <name type="scientific">Luedemannella flava</name>
    <dbReference type="NCBI Taxonomy" id="349316"/>
    <lineage>
        <taxon>Bacteria</taxon>
        <taxon>Bacillati</taxon>
        <taxon>Actinomycetota</taxon>
        <taxon>Actinomycetes</taxon>
        <taxon>Micromonosporales</taxon>
        <taxon>Micromonosporaceae</taxon>
        <taxon>Luedemannella</taxon>
    </lineage>
</organism>
<protein>
    <submittedName>
        <fullName evidence="2">Uncharacterized protein</fullName>
    </submittedName>
</protein>
<evidence type="ECO:0000313" key="2">
    <source>
        <dbReference type="EMBL" id="GAA1826269.1"/>
    </source>
</evidence>
<dbReference type="Proteomes" id="UP001500218">
    <property type="component" value="Unassembled WGS sequence"/>
</dbReference>
<reference evidence="2 3" key="1">
    <citation type="journal article" date="2019" name="Int. J. Syst. Evol. Microbiol.">
        <title>The Global Catalogue of Microorganisms (GCM) 10K type strain sequencing project: providing services to taxonomists for standard genome sequencing and annotation.</title>
        <authorList>
            <consortium name="The Broad Institute Genomics Platform"/>
            <consortium name="The Broad Institute Genome Sequencing Center for Infectious Disease"/>
            <person name="Wu L."/>
            <person name="Ma J."/>
        </authorList>
    </citation>
    <scope>NUCLEOTIDE SEQUENCE [LARGE SCALE GENOMIC DNA]</scope>
    <source>
        <strain evidence="2 3">JCM 13250</strain>
    </source>
</reference>
<feature type="region of interest" description="Disordered" evidence="1">
    <location>
        <begin position="60"/>
        <end position="115"/>
    </location>
</feature>
<name>A0ABN2MG89_9ACTN</name>
<gene>
    <name evidence="2" type="ORF">GCM10009682_52400</name>
</gene>
<sequence>MTCRANRNVSAGRIRIPAPGITHLEDGSAVVPPCSRPRNPRPAGTCRSANRELVAVQAEKGEGGEVADVSGTAVSPSSPCSSHPCDPGQSDTRAGRLWDDRMGIHMGANGGQRSR</sequence>
<keyword evidence="3" id="KW-1185">Reference proteome</keyword>
<accession>A0ABN2MG89</accession>